<dbReference type="EMBL" id="AYYO01000027">
    <property type="protein sequence ID" value="KRM55239.1"/>
    <property type="molecule type" value="Genomic_DNA"/>
</dbReference>
<reference evidence="2 3" key="1">
    <citation type="journal article" date="2015" name="Genome Announc.">
        <title>Expanding the biotechnology potential of lactobacilli through comparative genomics of 213 strains and associated genera.</title>
        <authorList>
            <person name="Sun Z."/>
            <person name="Harris H.M."/>
            <person name="McCann A."/>
            <person name="Guo C."/>
            <person name="Argimon S."/>
            <person name="Zhang W."/>
            <person name="Yang X."/>
            <person name="Jeffery I.B."/>
            <person name="Cooney J.C."/>
            <person name="Kagawa T.F."/>
            <person name="Liu W."/>
            <person name="Song Y."/>
            <person name="Salvetti E."/>
            <person name="Wrobel A."/>
            <person name="Rasinkangas P."/>
            <person name="Parkhill J."/>
            <person name="Rea M.C."/>
            <person name="O'Sullivan O."/>
            <person name="Ritari J."/>
            <person name="Douillard F.P."/>
            <person name="Paul Ross R."/>
            <person name="Yang R."/>
            <person name="Briner A.E."/>
            <person name="Felis G.E."/>
            <person name="de Vos W.M."/>
            <person name="Barrangou R."/>
            <person name="Klaenhammer T.R."/>
            <person name="Caufield P.W."/>
            <person name="Cui Y."/>
            <person name="Zhang H."/>
            <person name="O'Toole P.W."/>
        </authorList>
    </citation>
    <scope>NUCLEOTIDE SEQUENCE [LARGE SCALE GENOMIC DNA]</scope>
    <source>
        <strain evidence="2 3">DSM 20505</strain>
    </source>
</reference>
<proteinExistence type="predicted"/>
<organism evidence="2 3">
    <name type="scientific">Lacticaseibacillus sharpeae JCM 1186 = DSM 20505</name>
    <dbReference type="NCBI Taxonomy" id="1291052"/>
    <lineage>
        <taxon>Bacteria</taxon>
        <taxon>Bacillati</taxon>
        <taxon>Bacillota</taxon>
        <taxon>Bacilli</taxon>
        <taxon>Lactobacillales</taxon>
        <taxon>Lactobacillaceae</taxon>
        <taxon>Lacticaseibacillus</taxon>
    </lineage>
</organism>
<name>A0A0R1ZJV6_9LACO</name>
<feature type="transmembrane region" description="Helical" evidence="1">
    <location>
        <begin position="302"/>
        <end position="326"/>
    </location>
</feature>
<feature type="transmembrane region" description="Helical" evidence="1">
    <location>
        <begin position="338"/>
        <end position="364"/>
    </location>
</feature>
<dbReference type="PATRIC" id="fig|1291052.5.peg.1553"/>
<evidence type="ECO:0000313" key="3">
    <source>
        <dbReference type="Proteomes" id="UP000051679"/>
    </source>
</evidence>
<feature type="transmembrane region" description="Helical" evidence="1">
    <location>
        <begin position="384"/>
        <end position="407"/>
    </location>
</feature>
<feature type="transmembrane region" description="Helical" evidence="1">
    <location>
        <begin position="207"/>
        <end position="227"/>
    </location>
</feature>
<dbReference type="RefSeq" id="WP_056975796.1">
    <property type="nucleotide sequence ID" value="NZ_AYYO01000027.1"/>
</dbReference>
<accession>A0A0R1ZJV6</accession>
<feature type="transmembrane region" description="Helical" evidence="1">
    <location>
        <begin position="248"/>
        <end position="273"/>
    </location>
</feature>
<sequence length="416" mass="46026">MFITQTLFELKKISKPLVVALFVLLVVTLAIPVGHELTQPTYGRSYNPENSILLSTTAKNSGKEELKQDLMTRMRVDRTFALHRLKIGAIKSGLLPSELKKERRIVNFYNKALPLLATNKFQKVNQLSSELLTSHPNPANYELAIWLLGSAMTSHVPSDKLFRTQQSAILKYAPTKIAAISVYSDALNLILPTIIGWGEYDTHSKPLAVTMVIWIIGIVLCASVFSNKRKTFTDSLARLSPLGDSRLYVSRALAALIVFEGIILLAYAAIILVTAMTPGHNLGVFNFPIIIFTNGDFASNPLILILAKALIYYTLWFIQLSGLTVILHQLTRNQITIVFWLVIVSFAQQLGILALFPASVAAYIPAHFINLPQLILHFAPFGSVGMVNFTAVTVFWTGAATIIAAVIKAFQQKRAF</sequence>
<gene>
    <name evidence="2" type="ORF">FC18_GL001530</name>
</gene>
<dbReference type="Proteomes" id="UP000051679">
    <property type="component" value="Unassembled WGS sequence"/>
</dbReference>
<protein>
    <submittedName>
        <fullName evidence="2">Uncharacterized protein</fullName>
    </submittedName>
</protein>
<keyword evidence="1" id="KW-0812">Transmembrane</keyword>
<evidence type="ECO:0000313" key="2">
    <source>
        <dbReference type="EMBL" id="KRM55239.1"/>
    </source>
</evidence>
<comment type="caution">
    <text evidence="2">The sequence shown here is derived from an EMBL/GenBank/DDBJ whole genome shotgun (WGS) entry which is preliminary data.</text>
</comment>
<keyword evidence="1" id="KW-1133">Transmembrane helix</keyword>
<evidence type="ECO:0000256" key="1">
    <source>
        <dbReference type="SAM" id="Phobius"/>
    </source>
</evidence>
<keyword evidence="3" id="KW-1185">Reference proteome</keyword>
<keyword evidence="1" id="KW-0472">Membrane</keyword>
<dbReference type="AlphaFoldDB" id="A0A0R1ZJV6"/>